<evidence type="ECO:0000256" key="3">
    <source>
        <dbReference type="ARBA" id="ARBA00023015"/>
    </source>
</evidence>
<evidence type="ECO:0000256" key="6">
    <source>
        <dbReference type="ARBA" id="ARBA00023242"/>
    </source>
</evidence>
<evidence type="ECO:0000256" key="2">
    <source>
        <dbReference type="ARBA" id="ARBA00022833"/>
    </source>
</evidence>
<dbReference type="Gene3D" id="3.30.160.60">
    <property type="entry name" value="Classic Zinc Finger"/>
    <property type="match status" value="2"/>
</dbReference>
<sequence length="238" mass="27769">MTTQQSPFHCHFPGCGLSYRRKEHLTRHAKTHTQTDRFECSFCERVFARNDTLRQHVRTHHKNRELQYSRAIRACTYCRSRRSKCDGQFPCGACFQREIQCSYTQNSRGRALEQNRPPNRRPSPIPSLESDDEFYSPPTESVGPIQRSETIENSPCRVAPYVQAYFNKFHPKWPFLHPATFNLDNELPFLAQSVVMMGSWAMMETNTQNTAKDLHKRLTSSIYEQRVSSFLSAISPHY</sequence>
<protein>
    <submittedName>
        <fullName evidence="11">Transcription factor, fungi</fullName>
    </submittedName>
</protein>
<dbReference type="PROSITE" id="PS00463">
    <property type="entry name" value="ZN2_CY6_FUNGAL_1"/>
    <property type="match status" value="1"/>
</dbReference>
<dbReference type="GO" id="GO:0003677">
    <property type="term" value="F:DNA binding"/>
    <property type="evidence" value="ECO:0007669"/>
    <property type="project" value="UniProtKB-KW"/>
</dbReference>
<dbReference type="PANTHER" id="PTHR47660:SF7">
    <property type="entry name" value="TRANSCRIPTION FACTOR WITH C2H2 AND ZN(2)-CYS(6) DNA BINDING DOMAIN (EUROFUNG)"/>
    <property type="match status" value="1"/>
</dbReference>
<keyword evidence="7" id="KW-0863">Zinc-finger</keyword>
<evidence type="ECO:0000256" key="4">
    <source>
        <dbReference type="ARBA" id="ARBA00023125"/>
    </source>
</evidence>
<dbReference type="Pfam" id="PF00096">
    <property type="entry name" value="zf-C2H2"/>
    <property type="match status" value="2"/>
</dbReference>
<proteinExistence type="predicted"/>
<evidence type="ECO:0000256" key="7">
    <source>
        <dbReference type="PROSITE-ProRule" id="PRU00042"/>
    </source>
</evidence>
<dbReference type="GO" id="GO:0000981">
    <property type="term" value="F:DNA-binding transcription factor activity, RNA polymerase II-specific"/>
    <property type="evidence" value="ECO:0007669"/>
    <property type="project" value="InterPro"/>
</dbReference>
<dbReference type="CDD" id="cd00067">
    <property type="entry name" value="GAL4"/>
    <property type="match status" value="1"/>
</dbReference>
<keyword evidence="2" id="KW-0862">Zinc</keyword>
<evidence type="ECO:0000259" key="9">
    <source>
        <dbReference type="PROSITE" id="PS50048"/>
    </source>
</evidence>
<keyword evidence="1" id="KW-0479">Metal-binding</keyword>
<comment type="caution">
    <text evidence="11">The sequence shown here is derived from an EMBL/GenBank/DDBJ whole genome shotgun (WGS) entry which is preliminary data.</text>
</comment>
<dbReference type="Pfam" id="PF04082">
    <property type="entry name" value="Fungal_trans"/>
    <property type="match status" value="1"/>
</dbReference>
<gene>
    <name evidence="11" type="ORF">PEX2_086910</name>
</gene>
<dbReference type="SUPFAM" id="SSF57667">
    <property type="entry name" value="beta-beta-alpha zinc fingers"/>
    <property type="match status" value="1"/>
</dbReference>
<dbReference type="InterPro" id="IPR036236">
    <property type="entry name" value="Znf_C2H2_sf"/>
</dbReference>
<dbReference type="STRING" id="27334.A0A0A2JYI6"/>
<dbReference type="PROSITE" id="PS00028">
    <property type="entry name" value="ZINC_FINGER_C2H2_1"/>
    <property type="match status" value="2"/>
</dbReference>
<feature type="domain" description="Zn(2)-C6 fungal-type" evidence="9">
    <location>
        <begin position="74"/>
        <end position="103"/>
    </location>
</feature>
<dbReference type="AlphaFoldDB" id="A0A0A2JYI6"/>
<dbReference type="GO" id="GO:0008270">
    <property type="term" value="F:zinc ion binding"/>
    <property type="evidence" value="ECO:0007669"/>
    <property type="project" value="UniProtKB-KW"/>
</dbReference>
<dbReference type="PROSITE" id="PS50048">
    <property type="entry name" value="ZN2_CY6_FUNGAL_2"/>
    <property type="match status" value="1"/>
</dbReference>
<organism evidence="11 12">
    <name type="scientific">Penicillium expansum</name>
    <name type="common">Blue mold rot fungus</name>
    <dbReference type="NCBI Taxonomy" id="27334"/>
    <lineage>
        <taxon>Eukaryota</taxon>
        <taxon>Fungi</taxon>
        <taxon>Dikarya</taxon>
        <taxon>Ascomycota</taxon>
        <taxon>Pezizomycotina</taxon>
        <taxon>Eurotiomycetes</taxon>
        <taxon>Eurotiomycetidae</taxon>
        <taxon>Eurotiales</taxon>
        <taxon>Aspergillaceae</taxon>
        <taxon>Penicillium</taxon>
    </lineage>
</organism>
<dbReference type="Pfam" id="PF00172">
    <property type="entry name" value="Zn_clus"/>
    <property type="match status" value="1"/>
</dbReference>
<dbReference type="Proteomes" id="UP000030143">
    <property type="component" value="Unassembled WGS sequence"/>
</dbReference>
<dbReference type="Gene3D" id="4.10.240.10">
    <property type="entry name" value="Zn(2)-C6 fungal-type DNA-binding domain"/>
    <property type="match status" value="1"/>
</dbReference>
<dbReference type="PANTHER" id="PTHR47660">
    <property type="entry name" value="TRANSCRIPTION FACTOR WITH C2H2 AND ZN(2)-CYS(6) DNA BINDING DOMAIN (EUROFUNG)-RELATED-RELATED"/>
    <property type="match status" value="1"/>
</dbReference>
<dbReference type="GO" id="GO:0006351">
    <property type="term" value="P:DNA-templated transcription"/>
    <property type="evidence" value="ECO:0007669"/>
    <property type="project" value="InterPro"/>
</dbReference>
<dbReference type="PROSITE" id="PS50157">
    <property type="entry name" value="ZINC_FINGER_C2H2_2"/>
    <property type="match status" value="2"/>
</dbReference>
<name>A0A0A2JYI6_PENEN</name>
<evidence type="ECO:0000259" key="10">
    <source>
        <dbReference type="PROSITE" id="PS50157"/>
    </source>
</evidence>
<dbReference type="RefSeq" id="XP_016601566.1">
    <property type="nucleotide sequence ID" value="XM_016745961.1"/>
</dbReference>
<dbReference type="HOGENOM" id="CLU_963525_0_0_1"/>
<dbReference type="VEuPathDB" id="FungiDB:PEXP_037970"/>
<keyword evidence="6" id="KW-0539">Nucleus</keyword>
<evidence type="ECO:0000256" key="1">
    <source>
        <dbReference type="ARBA" id="ARBA00022723"/>
    </source>
</evidence>
<reference evidence="11 12" key="1">
    <citation type="journal article" date="2015" name="Mol. Plant Microbe Interact.">
        <title>Genome, transcriptome, and functional analyses of Penicillium expansum provide new insights into secondary metabolism and pathogenicity.</title>
        <authorList>
            <person name="Ballester A.R."/>
            <person name="Marcet-Houben M."/>
            <person name="Levin E."/>
            <person name="Sela N."/>
            <person name="Selma-Lazaro C."/>
            <person name="Carmona L."/>
            <person name="Wisniewski M."/>
            <person name="Droby S."/>
            <person name="Gonzalez-Candelas L."/>
            <person name="Gabaldon T."/>
        </authorList>
    </citation>
    <scope>NUCLEOTIDE SEQUENCE [LARGE SCALE GENOMIC DNA]</scope>
    <source>
        <strain evidence="11 12">MD-8</strain>
    </source>
</reference>
<evidence type="ECO:0000256" key="5">
    <source>
        <dbReference type="ARBA" id="ARBA00023163"/>
    </source>
</evidence>
<feature type="domain" description="C2H2-type" evidence="10">
    <location>
        <begin position="38"/>
        <end position="65"/>
    </location>
</feature>
<dbReference type="SMART" id="SM00066">
    <property type="entry name" value="GAL4"/>
    <property type="match status" value="1"/>
</dbReference>
<feature type="region of interest" description="Disordered" evidence="8">
    <location>
        <begin position="109"/>
        <end position="149"/>
    </location>
</feature>
<keyword evidence="5" id="KW-0804">Transcription</keyword>
<evidence type="ECO:0000313" key="12">
    <source>
        <dbReference type="Proteomes" id="UP000030143"/>
    </source>
</evidence>
<accession>A0A0A2JYI6</accession>
<dbReference type="InterPro" id="IPR036864">
    <property type="entry name" value="Zn2-C6_fun-type_DNA-bd_sf"/>
</dbReference>
<feature type="domain" description="C2H2-type" evidence="10">
    <location>
        <begin position="8"/>
        <end position="37"/>
    </location>
</feature>
<dbReference type="InterPro" id="IPR013087">
    <property type="entry name" value="Znf_C2H2_type"/>
</dbReference>
<evidence type="ECO:0000313" key="11">
    <source>
        <dbReference type="EMBL" id="KGO60509.1"/>
    </source>
</evidence>
<evidence type="ECO:0000256" key="8">
    <source>
        <dbReference type="SAM" id="MobiDB-lite"/>
    </source>
</evidence>
<dbReference type="GeneID" id="27681381"/>
<dbReference type="SUPFAM" id="SSF57701">
    <property type="entry name" value="Zn2/Cys6 DNA-binding domain"/>
    <property type="match status" value="1"/>
</dbReference>
<keyword evidence="4" id="KW-0238">DNA-binding</keyword>
<dbReference type="SMART" id="SM00355">
    <property type="entry name" value="ZnF_C2H2"/>
    <property type="match status" value="2"/>
</dbReference>
<dbReference type="InterPro" id="IPR007219">
    <property type="entry name" value="XnlR_reg_dom"/>
</dbReference>
<keyword evidence="3" id="KW-0805">Transcription regulation</keyword>
<dbReference type="InterPro" id="IPR001138">
    <property type="entry name" value="Zn2Cys6_DnaBD"/>
</dbReference>
<dbReference type="EMBL" id="JQFZ01000070">
    <property type="protein sequence ID" value="KGO60509.1"/>
    <property type="molecule type" value="Genomic_DNA"/>
</dbReference>
<keyword evidence="12" id="KW-1185">Reference proteome</keyword>